<dbReference type="SMART" id="SM00194">
    <property type="entry name" value="PTPc"/>
    <property type="match status" value="1"/>
</dbReference>
<keyword evidence="14" id="KW-1185">Reference proteome</keyword>
<dbReference type="GO" id="GO:0004725">
    <property type="term" value="F:protein tyrosine phosphatase activity"/>
    <property type="evidence" value="ECO:0007669"/>
    <property type="project" value="UniProtKB-EC"/>
</dbReference>
<protein>
    <recommendedName>
        <fullName evidence="1">protein-tyrosine-phosphatase</fullName>
        <ecNumber evidence="1">3.1.3.48</ecNumber>
    </recommendedName>
</protein>
<dbReference type="Proteomes" id="UP000597762">
    <property type="component" value="Unassembled WGS sequence"/>
</dbReference>
<dbReference type="SUPFAM" id="SSF52799">
    <property type="entry name" value="(Phosphotyrosine protein) phosphatases II"/>
    <property type="match status" value="2"/>
</dbReference>
<proteinExistence type="predicted"/>
<comment type="catalytic activity">
    <reaction evidence="8">
        <text>O-phospho-L-tyrosyl-[protein] + H2O = L-tyrosyl-[protein] + phosphate</text>
        <dbReference type="Rhea" id="RHEA:10684"/>
        <dbReference type="Rhea" id="RHEA-COMP:10136"/>
        <dbReference type="Rhea" id="RHEA-COMP:20101"/>
        <dbReference type="ChEBI" id="CHEBI:15377"/>
        <dbReference type="ChEBI" id="CHEBI:43474"/>
        <dbReference type="ChEBI" id="CHEBI:46858"/>
        <dbReference type="ChEBI" id="CHEBI:61978"/>
        <dbReference type="EC" id="3.1.3.48"/>
    </reaction>
</comment>
<keyword evidence="9" id="KW-0812">Transmembrane</keyword>
<evidence type="ECO:0000256" key="8">
    <source>
        <dbReference type="ARBA" id="ARBA00051722"/>
    </source>
</evidence>
<feature type="transmembrane region" description="Helical" evidence="9">
    <location>
        <begin position="373"/>
        <end position="398"/>
    </location>
</feature>
<accession>A0A812EI36</accession>
<evidence type="ECO:0000313" key="13">
    <source>
        <dbReference type="EMBL" id="CAE1324406.1"/>
    </source>
</evidence>
<dbReference type="Gene3D" id="3.90.190.10">
    <property type="entry name" value="Protein tyrosine phosphatase superfamily"/>
    <property type="match status" value="2"/>
</dbReference>
<dbReference type="InterPro" id="IPR013806">
    <property type="entry name" value="Kringle-like"/>
</dbReference>
<reference evidence="13" key="1">
    <citation type="submission" date="2021-01" db="EMBL/GenBank/DDBJ databases">
        <authorList>
            <person name="Li R."/>
            <person name="Bekaert M."/>
        </authorList>
    </citation>
    <scope>NUCLEOTIDE SEQUENCE</scope>
    <source>
        <strain evidence="13">Farmed</strain>
    </source>
</reference>
<evidence type="ECO:0000256" key="5">
    <source>
        <dbReference type="ARBA" id="ARBA00022801"/>
    </source>
</evidence>
<keyword evidence="9" id="KW-0472">Membrane</keyword>
<dbReference type="FunFam" id="2.170.300.10:FF:000041">
    <property type="entry name" value="Tyrosine protein kinase receptor tie-1, putative"/>
    <property type="match status" value="2"/>
</dbReference>
<evidence type="ECO:0000256" key="9">
    <source>
        <dbReference type="SAM" id="Phobius"/>
    </source>
</evidence>
<gene>
    <name evidence="13" type="ORF">SPHA_74178</name>
</gene>
<dbReference type="PROSITE" id="PS50055">
    <property type="entry name" value="TYR_PHOSPHATASE_PTP"/>
    <property type="match status" value="2"/>
</dbReference>
<dbReference type="InterPro" id="IPR000742">
    <property type="entry name" value="EGF"/>
</dbReference>
<dbReference type="InterPro" id="IPR003595">
    <property type="entry name" value="Tyr_Pase_cat"/>
</dbReference>
<comment type="caution">
    <text evidence="13">The sequence shown here is derived from an EMBL/GenBank/DDBJ whole genome shotgun (WGS) entry which is preliminary data.</text>
</comment>
<keyword evidence="4" id="KW-0677">Repeat</keyword>
<dbReference type="EMBL" id="CAHIKZ030005408">
    <property type="protein sequence ID" value="CAE1324406.1"/>
    <property type="molecule type" value="Genomic_DNA"/>
</dbReference>
<evidence type="ECO:0000313" key="14">
    <source>
        <dbReference type="Proteomes" id="UP000597762"/>
    </source>
</evidence>
<evidence type="ECO:0000256" key="7">
    <source>
        <dbReference type="ARBA" id="ARBA00023157"/>
    </source>
</evidence>
<keyword evidence="5" id="KW-0378">Hydrolase</keyword>
<dbReference type="InterPro" id="IPR000242">
    <property type="entry name" value="PTP_cat"/>
</dbReference>
<evidence type="ECO:0000256" key="3">
    <source>
        <dbReference type="ARBA" id="ARBA00022729"/>
    </source>
</evidence>
<dbReference type="EC" id="3.1.3.48" evidence="1"/>
<dbReference type="PRINTS" id="PR00700">
    <property type="entry name" value="PRTYPHPHTASE"/>
</dbReference>
<dbReference type="CDD" id="cd00047">
    <property type="entry name" value="PTPc"/>
    <property type="match status" value="1"/>
</dbReference>
<organism evidence="13 14">
    <name type="scientific">Acanthosepion pharaonis</name>
    <name type="common">Pharaoh cuttlefish</name>
    <name type="synonym">Sepia pharaonis</name>
    <dbReference type="NCBI Taxonomy" id="158019"/>
    <lineage>
        <taxon>Eukaryota</taxon>
        <taxon>Metazoa</taxon>
        <taxon>Spiralia</taxon>
        <taxon>Lophotrochozoa</taxon>
        <taxon>Mollusca</taxon>
        <taxon>Cephalopoda</taxon>
        <taxon>Coleoidea</taxon>
        <taxon>Decapodiformes</taxon>
        <taxon>Sepiida</taxon>
        <taxon>Sepiina</taxon>
        <taxon>Sepiidae</taxon>
        <taxon>Acanthosepion</taxon>
    </lineage>
</organism>
<dbReference type="OrthoDB" id="6118243at2759"/>
<dbReference type="SUPFAM" id="SSF57440">
    <property type="entry name" value="Kringle-like"/>
    <property type="match status" value="1"/>
</dbReference>
<feature type="domain" description="Tyrosine specific protein phosphatases" evidence="12">
    <location>
        <begin position="638"/>
        <end position="708"/>
    </location>
</feature>
<dbReference type="SMART" id="SM00404">
    <property type="entry name" value="PTPc_motif"/>
    <property type="match status" value="2"/>
</dbReference>
<keyword evidence="9" id="KW-1133">Transmembrane helix</keyword>
<evidence type="ECO:0000256" key="6">
    <source>
        <dbReference type="ARBA" id="ARBA00022912"/>
    </source>
</evidence>
<keyword evidence="13" id="KW-0675">Receptor</keyword>
<keyword evidence="6" id="KW-0904">Protein phosphatase</keyword>
<name>A0A812EI36_ACAPH</name>
<feature type="signal peptide" evidence="10">
    <location>
        <begin position="1"/>
        <end position="32"/>
    </location>
</feature>
<dbReference type="PROSITE" id="PS50056">
    <property type="entry name" value="TYR_PHOSPHATASE_2"/>
    <property type="match status" value="2"/>
</dbReference>
<keyword evidence="7" id="KW-1015">Disulfide bond</keyword>
<evidence type="ECO:0000259" key="12">
    <source>
        <dbReference type="PROSITE" id="PS50056"/>
    </source>
</evidence>
<dbReference type="AlphaFoldDB" id="A0A812EI36"/>
<dbReference type="PROSITE" id="PS00383">
    <property type="entry name" value="TYR_PHOSPHATASE_1"/>
    <property type="match status" value="1"/>
</dbReference>
<evidence type="ECO:0000256" key="10">
    <source>
        <dbReference type="SAM" id="SignalP"/>
    </source>
</evidence>
<sequence>METVTLKGGPFSFGCSVILLLCLQLQREYVGAQVRKCDNNKFGYECRFQCRCQRNESCNATNGICPSGCADGFWGSNCQLSSECYYNGHSEKYEGTKSVAGESNVCEKWRHKEHNYCIPLSDSKPWCYTSAGWRYCKLNNCMCPPGLFGVNCIKECHCKNASEVCNPYSGSCNSCGPGWKGRYCSLKCESGTFGDNCQQICHCAEISQCRRTDGKCLYGGCVAGYTGGNCQKECDFGTFGSGCDQKCHCANNSQCSKTDGKCLDGVCAAGYIGHHCQTSCPVGKFGEKCQEVCQCKNLSSCNNTNGRCADNKCKFAYRGPKCDQLCPVGKFGEKCQEVCQCKNPSSCNNTNGRCADNKCKFGYRGPRCNQRDLTMIVLLLLIPLLILIAIIIGLIFYLKKRKSNKTIDCDELKSVDNVSMSQVEHLNLAYDETEAGNIYQNTVSLAKDNILLYIERNKMEEEPFANEFSRLPQGLIFPHDAGILEVNTKKNRYKTLVPYDSSRVVLLPDEISNSDYINASYITEGKKYIATQGPITGTTNDFWKMIWQEKCNTIIMLTDLIENCKLKCVQYWPDLNHTETYGKFKIHCVQEKKYMIYTYRLLSISKASSLSQEESFIDHFQCTTWPDHDVPEDPIYFIEFRNKIRHMKSSKPPYVVHCSAGVGRTGTYIALDILLEKLWKNSTLDVFSCVNELRQQRPLMVHRRIQYQFIYDVLAEDLLTGLSEVATEFIPKEFRRMLRREDDVKSPLLEQYENLLLPLGEPRKDLSDQKESIYKNVGKNNDGDNADDEFLQTAYLDGFTMMNEIILTTQPTEKLTEEFWNIVYEKRCTAIIMFEDLFNVVSAYWPDEQKCPKQYGNIIVELMYLNETETSFQRQFKVSSTEKATIGSVMVNHFQSKIWLSNPPPSQTEIIELIQTVSGYIKPQKQIIVHCQDNFSKSGLFSVLYVMIQGLKTDPYISILRLVRRMKKKNADVVVDYRSYEYCWMVANVFLGELSIYSNI</sequence>
<evidence type="ECO:0000259" key="11">
    <source>
        <dbReference type="PROSITE" id="PS50055"/>
    </source>
</evidence>
<dbReference type="FunFam" id="3.90.190.10:FF:000102">
    <property type="entry name" value="Receptor-type tyrosine-protein phosphatase"/>
    <property type="match status" value="1"/>
</dbReference>
<feature type="chain" id="PRO_5033053599" description="protein-tyrosine-phosphatase" evidence="10">
    <location>
        <begin position="33"/>
        <end position="1000"/>
    </location>
</feature>
<evidence type="ECO:0000256" key="2">
    <source>
        <dbReference type="ARBA" id="ARBA00022536"/>
    </source>
</evidence>
<feature type="domain" description="Tyrosine-protein phosphatase" evidence="11">
    <location>
        <begin position="464"/>
        <end position="717"/>
    </location>
</feature>
<feature type="domain" description="Tyrosine specific protein phosphatases" evidence="12">
    <location>
        <begin position="908"/>
        <end position="981"/>
    </location>
</feature>
<keyword evidence="2" id="KW-0245">EGF-like domain</keyword>
<dbReference type="InterPro" id="IPR016130">
    <property type="entry name" value="Tyr_Pase_AS"/>
</dbReference>
<keyword evidence="3 10" id="KW-0732">Signal</keyword>
<evidence type="ECO:0000256" key="4">
    <source>
        <dbReference type="ARBA" id="ARBA00022737"/>
    </source>
</evidence>
<dbReference type="Gene3D" id="2.170.300.10">
    <property type="entry name" value="Tie2 ligand-binding domain superfamily"/>
    <property type="match status" value="3"/>
</dbReference>
<dbReference type="PANTHER" id="PTHR19134:SF449">
    <property type="entry name" value="TYROSINE-PROTEIN PHOSPHATASE 1"/>
    <property type="match status" value="1"/>
</dbReference>
<dbReference type="SMART" id="SM00181">
    <property type="entry name" value="EGF"/>
    <property type="match status" value="5"/>
</dbReference>
<evidence type="ECO:0000256" key="1">
    <source>
        <dbReference type="ARBA" id="ARBA00013064"/>
    </source>
</evidence>
<dbReference type="InterPro" id="IPR050348">
    <property type="entry name" value="Protein-Tyr_Phosphatase"/>
</dbReference>
<dbReference type="PANTHER" id="PTHR19134">
    <property type="entry name" value="RECEPTOR-TYPE TYROSINE-PROTEIN PHOSPHATASE"/>
    <property type="match status" value="1"/>
</dbReference>
<feature type="domain" description="Tyrosine-protein phosphatase" evidence="11">
    <location>
        <begin position="751"/>
        <end position="990"/>
    </location>
</feature>
<dbReference type="Pfam" id="PF00102">
    <property type="entry name" value="Y_phosphatase"/>
    <property type="match status" value="2"/>
</dbReference>
<dbReference type="InterPro" id="IPR029021">
    <property type="entry name" value="Prot-tyrosine_phosphatase-like"/>
</dbReference>
<dbReference type="InterPro" id="IPR000387">
    <property type="entry name" value="Tyr_Pase_dom"/>
</dbReference>